<keyword evidence="2" id="KW-1185">Reference proteome</keyword>
<protein>
    <submittedName>
        <fullName evidence="1">Uncharacterized protein</fullName>
    </submittedName>
</protein>
<dbReference type="AlphaFoldDB" id="A0A9P0LB40"/>
<accession>A0A9P0LB40</accession>
<proteinExistence type="predicted"/>
<evidence type="ECO:0000313" key="2">
    <source>
        <dbReference type="Proteomes" id="UP001152888"/>
    </source>
</evidence>
<evidence type="ECO:0000313" key="1">
    <source>
        <dbReference type="EMBL" id="CAH1989760.1"/>
    </source>
</evidence>
<sequence length="95" mass="10894">MASQSDLIPWKAGMSPYCWRTLCASFNVVGSLKRNCNFCNRLCTPDNWLIFSLDSCKVLLICSDEDVIEDIFEARRSISVSIFLKSFFICKYNGF</sequence>
<organism evidence="1 2">
    <name type="scientific">Acanthoscelides obtectus</name>
    <name type="common">Bean weevil</name>
    <name type="synonym">Bruchus obtectus</name>
    <dbReference type="NCBI Taxonomy" id="200917"/>
    <lineage>
        <taxon>Eukaryota</taxon>
        <taxon>Metazoa</taxon>
        <taxon>Ecdysozoa</taxon>
        <taxon>Arthropoda</taxon>
        <taxon>Hexapoda</taxon>
        <taxon>Insecta</taxon>
        <taxon>Pterygota</taxon>
        <taxon>Neoptera</taxon>
        <taxon>Endopterygota</taxon>
        <taxon>Coleoptera</taxon>
        <taxon>Polyphaga</taxon>
        <taxon>Cucujiformia</taxon>
        <taxon>Chrysomeloidea</taxon>
        <taxon>Chrysomelidae</taxon>
        <taxon>Bruchinae</taxon>
        <taxon>Bruchini</taxon>
        <taxon>Acanthoscelides</taxon>
    </lineage>
</organism>
<name>A0A9P0LB40_ACAOB</name>
<reference evidence="1" key="1">
    <citation type="submission" date="2022-03" db="EMBL/GenBank/DDBJ databases">
        <authorList>
            <person name="Sayadi A."/>
        </authorList>
    </citation>
    <scope>NUCLEOTIDE SEQUENCE</scope>
</reference>
<comment type="caution">
    <text evidence="1">The sequence shown here is derived from an EMBL/GenBank/DDBJ whole genome shotgun (WGS) entry which is preliminary data.</text>
</comment>
<gene>
    <name evidence="1" type="ORF">ACAOBT_LOCUS19272</name>
</gene>
<dbReference type="EMBL" id="CAKOFQ010007072">
    <property type="protein sequence ID" value="CAH1989760.1"/>
    <property type="molecule type" value="Genomic_DNA"/>
</dbReference>
<dbReference type="Proteomes" id="UP001152888">
    <property type="component" value="Unassembled WGS sequence"/>
</dbReference>